<dbReference type="Proteomes" id="UP000248857">
    <property type="component" value="Unassembled WGS sequence"/>
</dbReference>
<dbReference type="Gene3D" id="1.10.510.10">
    <property type="entry name" value="Transferase(Phosphotransferase) domain 1"/>
    <property type="match status" value="1"/>
</dbReference>
<evidence type="ECO:0000256" key="1">
    <source>
        <dbReference type="ARBA" id="ARBA00012513"/>
    </source>
</evidence>
<dbReference type="RefSeq" id="WP_110987569.1">
    <property type="nucleotide sequence ID" value="NZ_CAWNWM010000013.1"/>
</dbReference>
<reference evidence="10 11" key="1">
    <citation type="journal article" date="2018" name="Sci. Rep.">
        <title>A novel species of the marine cyanobacterium Acaryochloris with a unique pigment content and lifestyle.</title>
        <authorList>
            <person name="Partensky F."/>
            <person name="Six C."/>
            <person name="Ratin M."/>
            <person name="Garczarek L."/>
            <person name="Vaulot D."/>
            <person name="Probert I."/>
            <person name="Calteau A."/>
            <person name="Gourvil P."/>
            <person name="Marie D."/>
            <person name="Grebert T."/>
            <person name="Bouchier C."/>
            <person name="Le Panse S."/>
            <person name="Gachenot M."/>
            <person name="Rodriguez F."/>
            <person name="Garrido J.L."/>
        </authorList>
    </citation>
    <scope>NUCLEOTIDE SEQUENCE [LARGE SCALE GENOMIC DNA]</scope>
    <source>
        <strain evidence="10 11">RCC1774</strain>
    </source>
</reference>
<dbReference type="InterPro" id="IPR008271">
    <property type="entry name" value="Ser/Thr_kinase_AS"/>
</dbReference>
<dbReference type="PANTHER" id="PTHR24363:SF0">
    <property type="entry name" value="SERINE_THREONINE KINASE LIKE DOMAIN CONTAINING 1"/>
    <property type="match status" value="1"/>
</dbReference>
<sequence>MTLCINPNCPNPHNIDAHLFCQGCGSELLLEGRYRVTKQRGKGGFGSTYEVRLRQAETKILKVLTDNLPKHVELFQREAFLLSQLHHPGIPAVEDGAYFTYYAKNRSEPLHCIIMEHVVGLDLQDYLRQRGQPIEQRLALQWLIQVVEILQVLHQKHVLHRDIKPSNIMLKAEGSLALVDFGTARSVTNISGDPSGQAGTRVVSSFYTPSEQMYGQAVAQSDFFALGRTFVYLVTATELGKLYDSTTDTLKWHQAATDLTPEFTDFLDYLMMPAVNQRPTTTAEILQQLQQLQTSSSSIPTVPLADAPAAFAEEKVDEDAAIPPSRQIQTPRKLDEQFVERCQKELAEFIGPIAAIVCQQALATDPTASERDFIEVLSRHINKHQDADNFKRTVK</sequence>
<dbReference type="GO" id="GO:0106310">
    <property type="term" value="F:protein serine kinase activity"/>
    <property type="evidence" value="ECO:0007669"/>
    <property type="project" value="RHEA"/>
</dbReference>
<dbReference type="SMART" id="SM00220">
    <property type="entry name" value="S_TKc"/>
    <property type="match status" value="1"/>
</dbReference>
<evidence type="ECO:0000256" key="3">
    <source>
        <dbReference type="ARBA" id="ARBA00022679"/>
    </source>
</evidence>
<evidence type="ECO:0000259" key="9">
    <source>
        <dbReference type="PROSITE" id="PS50011"/>
    </source>
</evidence>
<dbReference type="NCBIfam" id="NF045510">
    <property type="entry name" value="4Cys_prefix_kin"/>
    <property type="match status" value="1"/>
</dbReference>
<keyword evidence="2" id="KW-0723">Serine/threonine-protein kinase</keyword>
<dbReference type="CDD" id="cd14014">
    <property type="entry name" value="STKc_PknB_like"/>
    <property type="match status" value="1"/>
</dbReference>
<dbReference type="Gene3D" id="3.30.200.20">
    <property type="entry name" value="Phosphorylase Kinase, domain 1"/>
    <property type="match status" value="1"/>
</dbReference>
<dbReference type="GO" id="GO:0005524">
    <property type="term" value="F:ATP binding"/>
    <property type="evidence" value="ECO:0007669"/>
    <property type="project" value="UniProtKB-KW"/>
</dbReference>
<accession>A0A2W1JK90</accession>
<name>A0A2W1JK90_9CYAN</name>
<evidence type="ECO:0000256" key="4">
    <source>
        <dbReference type="ARBA" id="ARBA00022741"/>
    </source>
</evidence>
<evidence type="ECO:0000256" key="2">
    <source>
        <dbReference type="ARBA" id="ARBA00022527"/>
    </source>
</evidence>
<evidence type="ECO:0000313" key="11">
    <source>
        <dbReference type="Proteomes" id="UP000248857"/>
    </source>
</evidence>
<evidence type="ECO:0000313" key="10">
    <source>
        <dbReference type="EMBL" id="PZD71895.1"/>
    </source>
</evidence>
<dbReference type="InterPro" id="IPR058395">
    <property type="entry name" value="DUF8082"/>
</dbReference>
<dbReference type="PROSITE" id="PS50011">
    <property type="entry name" value="PROTEIN_KINASE_DOM"/>
    <property type="match status" value="1"/>
</dbReference>
<keyword evidence="6" id="KW-0067">ATP-binding</keyword>
<dbReference type="PANTHER" id="PTHR24363">
    <property type="entry name" value="SERINE/THREONINE PROTEIN KINASE"/>
    <property type="match status" value="1"/>
</dbReference>
<dbReference type="PROSITE" id="PS00108">
    <property type="entry name" value="PROTEIN_KINASE_ST"/>
    <property type="match status" value="1"/>
</dbReference>
<evidence type="ECO:0000256" key="8">
    <source>
        <dbReference type="ARBA" id="ARBA00048679"/>
    </source>
</evidence>
<keyword evidence="5 10" id="KW-0418">Kinase</keyword>
<evidence type="ECO:0000256" key="7">
    <source>
        <dbReference type="ARBA" id="ARBA00047899"/>
    </source>
</evidence>
<dbReference type="AlphaFoldDB" id="A0A2W1JK90"/>
<comment type="caution">
    <text evidence="10">The sequence shown here is derived from an EMBL/GenBank/DDBJ whole genome shotgun (WGS) entry which is preliminary data.</text>
</comment>
<organism evidence="10 11">
    <name type="scientific">Acaryochloris thomasi RCC1774</name>
    <dbReference type="NCBI Taxonomy" id="1764569"/>
    <lineage>
        <taxon>Bacteria</taxon>
        <taxon>Bacillati</taxon>
        <taxon>Cyanobacteriota</taxon>
        <taxon>Cyanophyceae</taxon>
        <taxon>Acaryochloridales</taxon>
        <taxon>Acaryochloridaceae</taxon>
        <taxon>Acaryochloris</taxon>
        <taxon>Acaryochloris thomasi</taxon>
    </lineage>
</organism>
<evidence type="ECO:0000256" key="6">
    <source>
        <dbReference type="ARBA" id="ARBA00022840"/>
    </source>
</evidence>
<keyword evidence="11" id="KW-1185">Reference proteome</keyword>
<dbReference type="EMBL" id="PQWO01000013">
    <property type="protein sequence ID" value="PZD71895.1"/>
    <property type="molecule type" value="Genomic_DNA"/>
</dbReference>
<comment type="catalytic activity">
    <reaction evidence="7">
        <text>L-threonyl-[protein] + ATP = O-phospho-L-threonyl-[protein] + ADP + H(+)</text>
        <dbReference type="Rhea" id="RHEA:46608"/>
        <dbReference type="Rhea" id="RHEA-COMP:11060"/>
        <dbReference type="Rhea" id="RHEA-COMP:11605"/>
        <dbReference type="ChEBI" id="CHEBI:15378"/>
        <dbReference type="ChEBI" id="CHEBI:30013"/>
        <dbReference type="ChEBI" id="CHEBI:30616"/>
        <dbReference type="ChEBI" id="CHEBI:61977"/>
        <dbReference type="ChEBI" id="CHEBI:456216"/>
        <dbReference type="EC" id="2.7.11.1"/>
    </reaction>
</comment>
<feature type="domain" description="Protein kinase" evidence="9">
    <location>
        <begin position="34"/>
        <end position="290"/>
    </location>
</feature>
<proteinExistence type="predicted"/>
<protein>
    <recommendedName>
        <fullName evidence="1">non-specific serine/threonine protein kinase</fullName>
        <ecNumber evidence="1">2.7.11.1</ecNumber>
    </recommendedName>
</protein>
<gene>
    <name evidence="10" type="primary">spkF_3</name>
    <name evidence="10" type="ORF">C1752_04331</name>
</gene>
<keyword evidence="3 10" id="KW-0808">Transferase</keyword>
<dbReference type="InterPro" id="IPR000719">
    <property type="entry name" value="Prot_kinase_dom"/>
</dbReference>
<keyword evidence="4" id="KW-0547">Nucleotide-binding</keyword>
<dbReference type="OrthoDB" id="9762169at2"/>
<comment type="catalytic activity">
    <reaction evidence="8">
        <text>L-seryl-[protein] + ATP = O-phospho-L-seryl-[protein] + ADP + H(+)</text>
        <dbReference type="Rhea" id="RHEA:17989"/>
        <dbReference type="Rhea" id="RHEA-COMP:9863"/>
        <dbReference type="Rhea" id="RHEA-COMP:11604"/>
        <dbReference type="ChEBI" id="CHEBI:15378"/>
        <dbReference type="ChEBI" id="CHEBI:29999"/>
        <dbReference type="ChEBI" id="CHEBI:30616"/>
        <dbReference type="ChEBI" id="CHEBI:83421"/>
        <dbReference type="ChEBI" id="CHEBI:456216"/>
        <dbReference type="EC" id="2.7.11.1"/>
    </reaction>
</comment>
<dbReference type="EC" id="2.7.11.1" evidence="1"/>
<evidence type="ECO:0000256" key="5">
    <source>
        <dbReference type="ARBA" id="ARBA00022777"/>
    </source>
</evidence>
<dbReference type="InterPro" id="IPR011009">
    <property type="entry name" value="Kinase-like_dom_sf"/>
</dbReference>
<dbReference type="SUPFAM" id="SSF56112">
    <property type="entry name" value="Protein kinase-like (PK-like)"/>
    <property type="match status" value="1"/>
</dbReference>
<dbReference type="Pfam" id="PF26309">
    <property type="entry name" value="DUF8082"/>
    <property type="match status" value="1"/>
</dbReference>
<dbReference type="GO" id="GO:0004674">
    <property type="term" value="F:protein serine/threonine kinase activity"/>
    <property type="evidence" value="ECO:0007669"/>
    <property type="project" value="UniProtKB-KW"/>
</dbReference>
<dbReference type="Pfam" id="PF00069">
    <property type="entry name" value="Pkinase"/>
    <property type="match status" value="1"/>
</dbReference>